<evidence type="ECO:0000313" key="2">
    <source>
        <dbReference type="Proteomes" id="UP001531129"/>
    </source>
</evidence>
<reference evidence="1 2" key="1">
    <citation type="submission" date="2024-01" db="EMBL/GenBank/DDBJ databases">
        <title>Draft genome sequences of three bacterial strains isolated from Acacia saligna represent a potential new species within the genus Rhizobium.</title>
        <authorList>
            <person name="Tambong J.T."/>
            <person name="Mnasri B."/>
        </authorList>
    </citation>
    <scope>NUCLEOTIDE SEQUENCE [LARGE SCALE GENOMIC DNA]</scope>
    <source>
        <strain evidence="1 2">1AS12I</strain>
    </source>
</reference>
<proteinExistence type="predicted"/>
<dbReference type="EMBL" id="JBAMYC010000006">
    <property type="protein sequence ID" value="MEI1248963.1"/>
    <property type="molecule type" value="Genomic_DNA"/>
</dbReference>
<comment type="caution">
    <text evidence="1">The sequence shown here is derived from an EMBL/GenBank/DDBJ whole genome shotgun (WGS) entry which is preliminary data.</text>
</comment>
<accession>A0ABU8CL98</accession>
<sequence length="161" mass="18643">MRWLARPCGLFALRLAAENYYRTGRWQNVFLCQVQAQDLGRQLNLKKVGAAHFFNLASDGFQHLNNYVGQVSADRKHNPKRFANVYHVKEVIDELDWLGLYPEIWKIAEQNYSAAWKVDKPAASDLLTRAKIQLKSCQVSQSMKDETMRTIDHHIVDLQVI</sequence>
<evidence type="ECO:0000313" key="1">
    <source>
        <dbReference type="EMBL" id="MEI1248963.1"/>
    </source>
</evidence>
<organism evidence="1 2">
    <name type="scientific">Rhizobium aouanii</name>
    <dbReference type="NCBI Taxonomy" id="3118145"/>
    <lineage>
        <taxon>Bacteria</taxon>
        <taxon>Pseudomonadati</taxon>
        <taxon>Pseudomonadota</taxon>
        <taxon>Alphaproteobacteria</taxon>
        <taxon>Hyphomicrobiales</taxon>
        <taxon>Rhizobiaceae</taxon>
        <taxon>Rhizobium/Agrobacterium group</taxon>
        <taxon>Rhizobium</taxon>
    </lineage>
</organism>
<name>A0ABU8CL98_9HYPH</name>
<protein>
    <submittedName>
        <fullName evidence="1">Uncharacterized protein</fullName>
    </submittedName>
</protein>
<dbReference type="RefSeq" id="WP_264396544.1">
    <property type="nucleotide sequence ID" value="NZ_JBAMYB010000006.1"/>
</dbReference>
<dbReference type="Proteomes" id="UP001531129">
    <property type="component" value="Unassembled WGS sequence"/>
</dbReference>
<gene>
    <name evidence="1" type="ORF">V8Q02_13240</name>
</gene>
<keyword evidence="2" id="KW-1185">Reference proteome</keyword>